<feature type="compositionally biased region" description="Low complexity" evidence="1">
    <location>
        <begin position="139"/>
        <end position="154"/>
    </location>
</feature>
<feature type="region of interest" description="Disordered" evidence="1">
    <location>
        <begin position="74"/>
        <end position="124"/>
    </location>
</feature>
<accession>A0A371CSG4</accession>
<keyword evidence="3" id="KW-1185">Reference proteome</keyword>
<protein>
    <submittedName>
        <fullName evidence="2">Uncharacterized protein</fullName>
    </submittedName>
</protein>
<proteinExistence type="predicted"/>
<evidence type="ECO:0000313" key="3">
    <source>
        <dbReference type="Proteomes" id="UP000256964"/>
    </source>
</evidence>
<feature type="region of interest" description="Disordered" evidence="1">
    <location>
        <begin position="163"/>
        <end position="187"/>
    </location>
</feature>
<dbReference type="Proteomes" id="UP000256964">
    <property type="component" value="Unassembled WGS sequence"/>
</dbReference>
<evidence type="ECO:0000256" key="1">
    <source>
        <dbReference type="SAM" id="MobiDB-lite"/>
    </source>
</evidence>
<feature type="region of interest" description="Disordered" evidence="1">
    <location>
        <begin position="135"/>
        <end position="154"/>
    </location>
</feature>
<dbReference type="EMBL" id="KZ857469">
    <property type="protein sequence ID" value="RDX43189.1"/>
    <property type="molecule type" value="Genomic_DNA"/>
</dbReference>
<sequence length="914" mass="98016">MDHNRWPPASVQTGPSIESYVLPPSLQLWPSGSSDIMIQAPSVQSPDARSDCVCGSPWYMHAIEATQVSSSASVSAPASSSSQPPQTQFTVLSTASAPPSLPRSGMAPPPSFQQMAPISAPPLSLPNTINRNTILRNWAPPTSTGTSGSSVSAARAVPPQWIAPSQQQRGVSNLPLPPSHLSSGSSSSTADASALSFFTTEFPRAPPDSNSMADFVARFRALGLAFDLPIIAKKEDLFAPFIERQLAQHMQARCLYLRPHEGMPDLQILPTDPLAEWQFLHAKSVGRNSFMGPKLHILGRPGTQVCTVGKMQRMAEKLPQLPPPQEKGLVVIIAPVRQTVVGLYTEPGQDRETLHACLAIRAWPPNQLKYPVQCLASCKPNGTDAAAENHAESYASTSSLGPAQHDGYYRYFSAPPLPSADHSPALPSPVVSPSSSPPAMNPLEGPSVHDGAVGGGFLAHSGFEYSDAATVNSFELRVEQHSASAAHHELELGGSASDANPEGSESSAHRRIEGSAVAAMNPSLEQIRERSVASLAQETTTPSLVATMEYMQSSVAALTTWRNRLNRLRPSVIHSMLISADTIQSGAAAIWSMAGALAAGSWSLPDMEGCRIYNFRAETVLQDEPRTSVGNAAVGPGPLRGMFRHAMRTMVKNGRYWIKTSCDDFYTPLISGLHLSSEDLKYFNTCGAMDILPVSPLFLALVLDSWAEATNNLFVHSVAPGLASRLATWPPPRVPRASNPEELEYDVRPGQDPMNMVVEIVPNIQTFGTASIAKILTGLSASRQVHSPTPLIPLLQPKLLMAGEGAGPLDPDLDYEVLMKRWMASFTRYLYGRGHPQHDALSITAEDDPRANVLDEGFRATLFLTAVTESPYIPEDSDDNSIELNFRTQFTGPDANAGASAAAVSTTACINLSE</sequence>
<feature type="region of interest" description="Disordered" evidence="1">
    <location>
        <begin position="420"/>
        <end position="448"/>
    </location>
</feature>
<evidence type="ECO:0000313" key="2">
    <source>
        <dbReference type="EMBL" id="RDX43189.1"/>
    </source>
</evidence>
<feature type="compositionally biased region" description="Low complexity" evidence="1">
    <location>
        <begin position="423"/>
        <end position="434"/>
    </location>
</feature>
<feature type="compositionally biased region" description="Polar residues" evidence="1">
    <location>
        <begin position="87"/>
        <end position="97"/>
    </location>
</feature>
<organism evidence="2 3">
    <name type="scientific">Lentinus brumalis</name>
    <dbReference type="NCBI Taxonomy" id="2498619"/>
    <lineage>
        <taxon>Eukaryota</taxon>
        <taxon>Fungi</taxon>
        <taxon>Dikarya</taxon>
        <taxon>Basidiomycota</taxon>
        <taxon>Agaricomycotina</taxon>
        <taxon>Agaricomycetes</taxon>
        <taxon>Polyporales</taxon>
        <taxon>Polyporaceae</taxon>
        <taxon>Lentinus</taxon>
    </lineage>
</organism>
<name>A0A371CSG4_9APHY</name>
<feature type="compositionally biased region" description="Low complexity" evidence="1">
    <location>
        <begin position="74"/>
        <end position="86"/>
    </location>
</feature>
<gene>
    <name evidence="2" type="ORF">OH76DRAFT_1422087</name>
</gene>
<dbReference type="OrthoDB" id="2758693at2759"/>
<reference evidence="2 3" key="1">
    <citation type="journal article" date="2018" name="Biotechnol. Biofuels">
        <title>Integrative visual omics of the white-rot fungus Polyporus brumalis exposes the biotechnological potential of its oxidative enzymes for delignifying raw plant biomass.</title>
        <authorList>
            <person name="Miyauchi S."/>
            <person name="Rancon A."/>
            <person name="Drula E."/>
            <person name="Hage H."/>
            <person name="Chaduli D."/>
            <person name="Favel A."/>
            <person name="Grisel S."/>
            <person name="Henrissat B."/>
            <person name="Herpoel-Gimbert I."/>
            <person name="Ruiz-Duenas F.J."/>
            <person name="Chevret D."/>
            <person name="Hainaut M."/>
            <person name="Lin J."/>
            <person name="Wang M."/>
            <person name="Pangilinan J."/>
            <person name="Lipzen A."/>
            <person name="Lesage-Meessen L."/>
            <person name="Navarro D."/>
            <person name="Riley R."/>
            <person name="Grigoriev I.V."/>
            <person name="Zhou S."/>
            <person name="Raouche S."/>
            <person name="Rosso M.N."/>
        </authorList>
    </citation>
    <scope>NUCLEOTIDE SEQUENCE [LARGE SCALE GENOMIC DNA]</scope>
    <source>
        <strain evidence="2 3">BRFM 1820</strain>
    </source>
</reference>
<dbReference type="AlphaFoldDB" id="A0A371CSG4"/>